<dbReference type="RefSeq" id="WP_211479093.1">
    <property type="nucleotide sequence ID" value="NZ_CP072224.1"/>
</dbReference>
<protein>
    <submittedName>
        <fullName evidence="1">Uncharacterized protein</fullName>
    </submittedName>
</protein>
<sequence>MGRYEEVRDRATEVMTQQAMANAAMQAGKIDEALDYATAGADIAEKILKEYEDIGASYVVYCNATGFRFQLLDAIKDYQNAFFAAFVAIYTTCPYLAKRLDEEHFCCLFATQLTQMFVSFRDFVEYKGYLEQDDEVGQKAYETIDLMFQITYNAFDLLKLVAPDNRMVAPMSNILKQMEEAGFERYDDCKDLNWQACLERVYDNLVSMKIIDE</sequence>
<accession>A0A7J5JJW5</accession>
<dbReference type="Proteomes" id="UP000436825">
    <property type="component" value="Unassembled WGS sequence"/>
</dbReference>
<evidence type="ECO:0000313" key="1">
    <source>
        <dbReference type="EMBL" id="KAB4451689.1"/>
    </source>
</evidence>
<name>A0A7J5JJW5_BACT4</name>
<evidence type="ECO:0000313" key="2">
    <source>
        <dbReference type="Proteomes" id="UP000436825"/>
    </source>
</evidence>
<dbReference type="AlphaFoldDB" id="A0A7J5JJW5"/>
<gene>
    <name evidence="1" type="ORF">GAN75_22385</name>
</gene>
<proteinExistence type="predicted"/>
<organism evidence="1 2">
    <name type="scientific">Bacteroides thetaiotaomicron</name>
    <dbReference type="NCBI Taxonomy" id="818"/>
    <lineage>
        <taxon>Bacteria</taxon>
        <taxon>Pseudomonadati</taxon>
        <taxon>Bacteroidota</taxon>
        <taxon>Bacteroidia</taxon>
        <taxon>Bacteroidales</taxon>
        <taxon>Bacteroidaceae</taxon>
        <taxon>Bacteroides</taxon>
    </lineage>
</organism>
<dbReference type="EMBL" id="WCRW01000020">
    <property type="protein sequence ID" value="KAB4451689.1"/>
    <property type="molecule type" value="Genomic_DNA"/>
</dbReference>
<comment type="caution">
    <text evidence="1">The sequence shown here is derived from an EMBL/GenBank/DDBJ whole genome shotgun (WGS) entry which is preliminary data.</text>
</comment>
<reference evidence="1 2" key="1">
    <citation type="journal article" date="2019" name="Nat. Med.">
        <title>A library of human gut bacterial isolates paired with longitudinal multiomics data enables mechanistic microbiome research.</title>
        <authorList>
            <person name="Poyet M."/>
            <person name="Groussin M."/>
            <person name="Gibbons S.M."/>
            <person name="Avila-Pacheco J."/>
            <person name="Jiang X."/>
            <person name="Kearney S.M."/>
            <person name="Perrotta A.R."/>
            <person name="Berdy B."/>
            <person name="Zhao S."/>
            <person name="Lieberman T.D."/>
            <person name="Swanson P.K."/>
            <person name="Smith M."/>
            <person name="Roesemann S."/>
            <person name="Alexander J.E."/>
            <person name="Rich S.A."/>
            <person name="Livny J."/>
            <person name="Vlamakis H."/>
            <person name="Clish C."/>
            <person name="Bullock K."/>
            <person name="Deik A."/>
            <person name="Scott J."/>
            <person name="Pierce K.A."/>
            <person name="Xavier R.J."/>
            <person name="Alm E.J."/>
        </authorList>
    </citation>
    <scope>NUCLEOTIDE SEQUENCE [LARGE SCALE GENOMIC DNA]</scope>
    <source>
        <strain evidence="1 2">BIOML-A160</strain>
    </source>
</reference>